<evidence type="ECO:0000256" key="1">
    <source>
        <dbReference type="SAM" id="MobiDB-lite"/>
    </source>
</evidence>
<feature type="region of interest" description="Disordered" evidence="1">
    <location>
        <begin position="148"/>
        <end position="196"/>
    </location>
</feature>
<name>A0A6A6W6A5_9PEZI</name>
<protein>
    <submittedName>
        <fullName evidence="2">Uncharacterized protein</fullName>
    </submittedName>
</protein>
<feature type="compositionally biased region" description="Low complexity" evidence="1">
    <location>
        <begin position="171"/>
        <end position="181"/>
    </location>
</feature>
<dbReference type="Gene3D" id="6.10.250.2790">
    <property type="match status" value="1"/>
</dbReference>
<dbReference type="GeneID" id="54484936"/>
<dbReference type="EMBL" id="ML996571">
    <property type="protein sequence ID" value="KAF2758448.1"/>
    <property type="molecule type" value="Genomic_DNA"/>
</dbReference>
<feature type="region of interest" description="Disordered" evidence="1">
    <location>
        <begin position="51"/>
        <end position="70"/>
    </location>
</feature>
<reference evidence="2" key="1">
    <citation type="journal article" date="2020" name="Stud. Mycol.">
        <title>101 Dothideomycetes genomes: a test case for predicting lifestyles and emergence of pathogens.</title>
        <authorList>
            <person name="Haridas S."/>
            <person name="Albert R."/>
            <person name="Binder M."/>
            <person name="Bloem J."/>
            <person name="Labutti K."/>
            <person name="Salamov A."/>
            <person name="Andreopoulos B."/>
            <person name="Baker S."/>
            <person name="Barry K."/>
            <person name="Bills G."/>
            <person name="Bluhm B."/>
            <person name="Cannon C."/>
            <person name="Castanera R."/>
            <person name="Culley D."/>
            <person name="Daum C."/>
            <person name="Ezra D."/>
            <person name="Gonzalez J."/>
            <person name="Henrissat B."/>
            <person name="Kuo A."/>
            <person name="Liang C."/>
            <person name="Lipzen A."/>
            <person name="Lutzoni F."/>
            <person name="Magnuson J."/>
            <person name="Mondo S."/>
            <person name="Nolan M."/>
            <person name="Ohm R."/>
            <person name="Pangilinan J."/>
            <person name="Park H.-J."/>
            <person name="Ramirez L."/>
            <person name="Alfaro M."/>
            <person name="Sun H."/>
            <person name="Tritt A."/>
            <person name="Yoshinaga Y."/>
            <person name="Zwiers L.-H."/>
            <person name="Turgeon B."/>
            <person name="Goodwin S."/>
            <person name="Spatafora J."/>
            <person name="Crous P."/>
            <person name="Grigoriev I."/>
        </authorList>
    </citation>
    <scope>NUCLEOTIDE SEQUENCE</scope>
    <source>
        <strain evidence="2">CBS 121739</strain>
    </source>
</reference>
<keyword evidence="3" id="KW-1185">Reference proteome</keyword>
<dbReference type="AlphaFoldDB" id="A0A6A6W6A5"/>
<feature type="compositionally biased region" description="Low complexity" evidence="1">
    <location>
        <begin position="51"/>
        <end position="61"/>
    </location>
</feature>
<accession>A0A6A6W6A5</accession>
<dbReference type="Proteomes" id="UP000799437">
    <property type="component" value="Unassembled WGS sequence"/>
</dbReference>
<proteinExistence type="predicted"/>
<dbReference type="RefSeq" id="XP_033600899.1">
    <property type="nucleotide sequence ID" value="XM_033743882.1"/>
</dbReference>
<organism evidence="2 3">
    <name type="scientific">Pseudovirgaria hyperparasitica</name>
    <dbReference type="NCBI Taxonomy" id="470096"/>
    <lineage>
        <taxon>Eukaryota</taxon>
        <taxon>Fungi</taxon>
        <taxon>Dikarya</taxon>
        <taxon>Ascomycota</taxon>
        <taxon>Pezizomycotina</taxon>
        <taxon>Dothideomycetes</taxon>
        <taxon>Dothideomycetes incertae sedis</taxon>
        <taxon>Acrospermales</taxon>
        <taxon>Acrospermaceae</taxon>
        <taxon>Pseudovirgaria</taxon>
    </lineage>
</organism>
<feature type="region of interest" description="Disordered" evidence="1">
    <location>
        <begin position="330"/>
        <end position="361"/>
    </location>
</feature>
<dbReference type="OrthoDB" id="5413829at2759"/>
<sequence length="370" mass="39265">MAVDTTTTTTTTTTPTKSIHLADPSLAPFLNPTFDAATYFNTVLPTLSLTSTTTTTSNRQSQPPPTTPTASLAELSTQTQTLLSQLTAQTTRLSTILTQLTDDILRSGARLAYQVELLRGETISLTDTLAGPLSSTIETFVPGGFAAAQETTPEAHQHQPEPSPSAPNSPPAIDTDANATPTPAPTSAPKPTTDPEYITSLRTLTLVRTRLESVIQTFGDAMQWTLPPSSINTTSSLISVSAPEPGSSHASAEEKGRAFAEKLRNEIGDLVVLGEDGRGQKEGEAGGYEAALVRIDGLRELAGVWKGTAEEKARAKFVEDLAKLARERMKTLEGGAGKQQRRRQSSAAARQGTQSGGGFLDSLQRMRGNF</sequence>
<evidence type="ECO:0000313" key="3">
    <source>
        <dbReference type="Proteomes" id="UP000799437"/>
    </source>
</evidence>
<feature type="compositionally biased region" description="Pro residues" evidence="1">
    <location>
        <begin position="161"/>
        <end position="170"/>
    </location>
</feature>
<gene>
    <name evidence="2" type="ORF">EJ05DRAFT_475756</name>
</gene>
<evidence type="ECO:0000313" key="2">
    <source>
        <dbReference type="EMBL" id="KAF2758448.1"/>
    </source>
</evidence>